<dbReference type="EMBL" id="RQGD01000046">
    <property type="protein sequence ID" value="TGL56470.1"/>
    <property type="molecule type" value="Genomic_DNA"/>
</dbReference>
<reference evidence="1" key="1">
    <citation type="journal article" date="2019" name="PLoS Negl. Trop. Dis.">
        <title>Revisiting the worldwide diversity of Leptospira species in the environment.</title>
        <authorList>
            <person name="Vincent A.T."/>
            <person name="Schiettekatte O."/>
            <person name="Bourhy P."/>
            <person name="Veyrier F.J."/>
            <person name="Picardeau M."/>
        </authorList>
    </citation>
    <scope>NUCLEOTIDE SEQUENCE [LARGE SCALE GENOMIC DNA]</scope>
    <source>
        <strain evidence="1">201702476</strain>
    </source>
</reference>
<dbReference type="AlphaFoldDB" id="A0A4R9JWT9"/>
<name>A0A4R9JWT9_9LEPT</name>
<comment type="caution">
    <text evidence="1">The sequence shown here is derived from an EMBL/GenBank/DDBJ whole genome shotgun (WGS) entry which is preliminary data.</text>
</comment>
<evidence type="ECO:0000313" key="2">
    <source>
        <dbReference type="Proteomes" id="UP000297693"/>
    </source>
</evidence>
<proteinExistence type="predicted"/>
<gene>
    <name evidence="1" type="ORF">EHQ58_17790</name>
</gene>
<protein>
    <recommendedName>
        <fullName evidence="3">Lipoprotein</fullName>
    </recommendedName>
</protein>
<dbReference type="Proteomes" id="UP000297693">
    <property type="component" value="Unassembled WGS sequence"/>
</dbReference>
<organism evidence="1 2">
    <name type="scientific">Leptospira ognonensis</name>
    <dbReference type="NCBI Taxonomy" id="2484945"/>
    <lineage>
        <taxon>Bacteria</taxon>
        <taxon>Pseudomonadati</taxon>
        <taxon>Spirochaetota</taxon>
        <taxon>Spirochaetia</taxon>
        <taxon>Leptospirales</taxon>
        <taxon>Leptospiraceae</taxon>
        <taxon>Leptospira</taxon>
    </lineage>
</organism>
<accession>A0A4R9JWT9</accession>
<evidence type="ECO:0008006" key="3">
    <source>
        <dbReference type="Google" id="ProtNLM"/>
    </source>
</evidence>
<dbReference type="PROSITE" id="PS51257">
    <property type="entry name" value="PROKAR_LIPOPROTEIN"/>
    <property type="match status" value="1"/>
</dbReference>
<sequence>MEMHHKTKTLLFGLTLLFFVACGKSSESPEAKLKDLVPKFQKAMCSKTIGCTKDEFAKIPPEYKNMIPAFMQSEEKCVAFFDEKMKEGEKKRIEEKREITAEQVQAFETCISAIEKTTCDTFKGAKGNVSIPGCEAAQKFSEN</sequence>
<evidence type="ECO:0000313" key="1">
    <source>
        <dbReference type="EMBL" id="TGL56470.1"/>
    </source>
</evidence>
<keyword evidence="2" id="KW-1185">Reference proteome</keyword>
<dbReference type="OrthoDB" id="328563at2"/>
<dbReference type="NCBIfam" id="NF047485">
    <property type="entry name" value="LA_2478_plus"/>
    <property type="match status" value="1"/>
</dbReference>